<keyword evidence="7" id="KW-1185">Reference proteome</keyword>
<dbReference type="Pfam" id="PF04172">
    <property type="entry name" value="LrgB"/>
    <property type="match status" value="1"/>
</dbReference>
<evidence type="ECO:0000256" key="1">
    <source>
        <dbReference type="ARBA" id="ARBA00004141"/>
    </source>
</evidence>
<keyword evidence="3 5" id="KW-1133">Transmembrane helix</keyword>
<dbReference type="InterPro" id="IPR007300">
    <property type="entry name" value="CidB/LrgB"/>
</dbReference>
<proteinExistence type="predicted"/>
<sequence>MREILMNSAFFGVFLCLGSFELGLYLKKRFKLTIFNPLLIGIVLTVCVLLLFKIPYEKFNASASHISFFLTPITVCLAVPLYEQLALLRSNFLAIFAGLISGMIAGLGSIYAMSVIFGLNHTMYVTLLPKSVTAPIGMGISESLGGIVTLTVACIIATGIIGSVFGEALLKIFGIKKAMAKGIALGCASHAMGTARALEIGDVEGAMASLAMAVTGLLTVIGAGIFAHFI</sequence>
<reference evidence="6 7" key="1">
    <citation type="submission" date="2009-07" db="EMBL/GenBank/DDBJ databases">
        <authorList>
            <person name="Madupu R."/>
            <person name="Sebastian Y."/>
            <person name="Durkin A.S."/>
            <person name="Torralba M."/>
            <person name="Methe B."/>
            <person name="Sutton G.G."/>
            <person name="Strausberg R.L."/>
            <person name="Nelson K.E."/>
        </authorList>
    </citation>
    <scope>NUCLEOTIDE SEQUENCE [LARGE SCALE GENOMIC DNA]</scope>
    <source>
        <strain evidence="6 7">RM3268</strain>
    </source>
</reference>
<dbReference type="Proteomes" id="UP000005709">
    <property type="component" value="Unassembled WGS sequence"/>
</dbReference>
<dbReference type="PANTHER" id="PTHR30249">
    <property type="entry name" value="PUTATIVE SEROTONIN TRANSPORTER"/>
    <property type="match status" value="1"/>
</dbReference>
<dbReference type="EMBL" id="ACYG01000032">
    <property type="protein sequence ID" value="EEV16269.1"/>
    <property type="molecule type" value="Genomic_DNA"/>
</dbReference>
<dbReference type="RefSeq" id="WP_005873245.1">
    <property type="nucleotide sequence ID" value="NZ_ACYG01000032.1"/>
</dbReference>
<feature type="transmembrane region" description="Helical" evidence="5">
    <location>
        <begin position="6"/>
        <end position="26"/>
    </location>
</feature>
<dbReference type="AlphaFoldDB" id="C8PLF7"/>
<evidence type="ECO:0000256" key="2">
    <source>
        <dbReference type="ARBA" id="ARBA00022692"/>
    </source>
</evidence>
<feature type="transmembrane region" description="Helical" evidence="5">
    <location>
        <begin position="144"/>
        <end position="166"/>
    </location>
</feature>
<gene>
    <name evidence="6" type="ORF">CAMGR0001_1966</name>
</gene>
<feature type="transmembrane region" description="Helical" evidence="5">
    <location>
        <begin position="210"/>
        <end position="229"/>
    </location>
</feature>
<evidence type="ECO:0000256" key="4">
    <source>
        <dbReference type="ARBA" id="ARBA00023136"/>
    </source>
</evidence>
<protein>
    <submittedName>
        <fullName evidence="6">Putative TIGR00659 family protein</fullName>
    </submittedName>
</protein>
<dbReference type="OrthoDB" id="9811701at2"/>
<keyword evidence="4 5" id="KW-0472">Membrane</keyword>
<feature type="transmembrane region" description="Helical" evidence="5">
    <location>
        <begin position="38"/>
        <end position="56"/>
    </location>
</feature>
<feature type="transmembrane region" description="Helical" evidence="5">
    <location>
        <begin position="62"/>
        <end position="82"/>
    </location>
</feature>
<organism evidence="6 7">
    <name type="scientific">Campylobacter gracilis RM3268</name>
    <dbReference type="NCBI Taxonomy" id="553220"/>
    <lineage>
        <taxon>Bacteria</taxon>
        <taxon>Pseudomonadati</taxon>
        <taxon>Campylobacterota</taxon>
        <taxon>Epsilonproteobacteria</taxon>
        <taxon>Campylobacterales</taxon>
        <taxon>Campylobacteraceae</taxon>
        <taxon>Campylobacter</taxon>
    </lineage>
</organism>
<dbReference type="GO" id="GO:0016020">
    <property type="term" value="C:membrane"/>
    <property type="evidence" value="ECO:0007669"/>
    <property type="project" value="UniProtKB-SubCell"/>
</dbReference>
<dbReference type="eggNOG" id="COG1346">
    <property type="taxonomic scope" value="Bacteria"/>
</dbReference>
<accession>C8PLF7</accession>
<feature type="transmembrane region" description="Helical" evidence="5">
    <location>
        <begin position="94"/>
        <end position="119"/>
    </location>
</feature>
<evidence type="ECO:0000313" key="6">
    <source>
        <dbReference type="EMBL" id="EEV16269.1"/>
    </source>
</evidence>
<dbReference type="STRING" id="824.CGRAC_1446"/>
<dbReference type="PANTHER" id="PTHR30249:SF0">
    <property type="entry name" value="PLASTIDAL GLYCOLATE_GLYCERATE TRANSLOCATOR 1, CHLOROPLASTIC"/>
    <property type="match status" value="1"/>
</dbReference>
<name>C8PLF7_9BACT</name>
<evidence type="ECO:0000256" key="5">
    <source>
        <dbReference type="SAM" id="Phobius"/>
    </source>
</evidence>
<evidence type="ECO:0000256" key="3">
    <source>
        <dbReference type="ARBA" id="ARBA00022989"/>
    </source>
</evidence>
<comment type="subcellular location">
    <subcellularLocation>
        <location evidence="1">Membrane</location>
        <topology evidence="1">Multi-pass membrane protein</topology>
    </subcellularLocation>
</comment>
<comment type="caution">
    <text evidence="6">The sequence shown here is derived from an EMBL/GenBank/DDBJ whole genome shotgun (WGS) entry which is preliminary data.</text>
</comment>
<evidence type="ECO:0000313" key="7">
    <source>
        <dbReference type="Proteomes" id="UP000005709"/>
    </source>
</evidence>
<keyword evidence="2 5" id="KW-0812">Transmembrane</keyword>